<keyword evidence="21" id="KW-0805">Transcription regulation</keyword>
<keyword evidence="9" id="KW-0444">Lipid biosynthesis</keyword>
<dbReference type="FunFam" id="3.40.50.10190:FF:000025">
    <property type="entry name" value="Breast cancer type 1 susceptibility protein homolog"/>
    <property type="match status" value="1"/>
</dbReference>
<evidence type="ECO:0000256" key="18">
    <source>
        <dbReference type="ARBA" id="ARBA00022833"/>
    </source>
</evidence>
<feature type="domain" description="BRCT" evidence="35">
    <location>
        <begin position="1657"/>
        <end position="1741"/>
    </location>
</feature>
<keyword evidence="14" id="KW-0227">DNA damage</keyword>
<evidence type="ECO:0000256" key="32">
    <source>
        <dbReference type="PROSITE-ProRule" id="PRU00175"/>
    </source>
</evidence>
<evidence type="ECO:0000256" key="30">
    <source>
        <dbReference type="ARBA" id="ARBA00023306"/>
    </source>
</evidence>
<dbReference type="GO" id="GO:0000724">
    <property type="term" value="P:double-strand break repair via homologous recombination"/>
    <property type="evidence" value="ECO:0007669"/>
    <property type="project" value="TreeGrafter"/>
</dbReference>
<evidence type="ECO:0000256" key="13">
    <source>
        <dbReference type="ARBA" id="ARBA00022737"/>
    </source>
</evidence>
<dbReference type="OMA" id="ATCQQSP"/>
<keyword evidence="13" id="KW-0677">Repeat</keyword>
<dbReference type="Pfam" id="PF00533">
    <property type="entry name" value="BRCT"/>
    <property type="match status" value="2"/>
</dbReference>
<dbReference type="SUPFAM" id="SSF52113">
    <property type="entry name" value="BRCT domain"/>
    <property type="match status" value="2"/>
</dbReference>
<evidence type="ECO:0000256" key="31">
    <source>
        <dbReference type="ARBA" id="ARBA00031556"/>
    </source>
</evidence>
<evidence type="ECO:0000256" key="3">
    <source>
        <dbReference type="ARBA" id="ARBA00004286"/>
    </source>
</evidence>
<feature type="region of interest" description="Disordered" evidence="33">
    <location>
        <begin position="391"/>
        <end position="415"/>
    </location>
</feature>
<evidence type="ECO:0000256" key="28">
    <source>
        <dbReference type="ARBA" id="ARBA00023204"/>
    </source>
</evidence>
<dbReference type="PANTHER" id="PTHR13763:SF0">
    <property type="entry name" value="BREAST CANCER TYPE 1 SUSCEPTIBILITY PROTEIN"/>
    <property type="match status" value="1"/>
</dbReference>
<keyword evidence="28" id="KW-0234">DNA repair</keyword>
<dbReference type="GO" id="GO:0045944">
    <property type="term" value="P:positive regulation of transcription by RNA polymerase II"/>
    <property type="evidence" value="ECO:0007669"/>
    <property type="project" value="TreeGrafter"/>
</dbReference>
<dbReference type="PROSITE" id="PS50089">
    <property type="entry name" value="ZF_RING_2"/>
    <property type="match status" value="1"/>
</dbReference>
<evidence type="ECO:0000256" key="24">
    <source>
        <dbReference type="ARBA" id="ARBA00023159"/>
    </source>
</evidence>
<keyword evidence="22" id="KW-0443">Lipid metabolism</keyword>
<keyword evidence="17" id="KW-0276">Fatty acid metabolism</keyword>
<dbReference type="CDD" id="cd17721">
    <property type="entry name" value="BRCT_BRCA1_rpt2"/>
    <property type="match status" value="1"/>
</dbReference>
<dbReference type="InterPro" id="IPR013083">
    <property type="entry name" value="Znf_RING/FYVE/PHD"/>
</dbReference>
<dbReference type="GO" id="GO:0003677">
    <property type="term" value="F:DNA binding"/>
    <property type="evidence" value="ECO:0007669"/>
    <property type="project" value="UniProtKB-KW"/>
</dbReference>
<dbReference type="InterPro" id="IPR011364">
    <property type="entry name" value="BRCA1"/>
</dbReference>
<keyword evidence="12" id="KW-0479">Metal-binding</keyword>
<feature type="domain" description="RING-type" evidence="34">
    <location>
        <begin position="24"/>
        <end position="65"/>
    </location>
</feature>
<dbReference type="InterPro" id="IPR017907">
    <property type="entry name" value="Znf_RING_CS"/>
</dbReference>
<dbReference type="PANTHER" id="PTHR13763">
    <property type="entry name" value="BREAST CANCER TYPE 1 SUSCEPTIBILITY PROTEIN BRCA1"/>
    <property type="match status" value="1"/>
</dbReference>
<evidence type="ECO:0000256" key="11">
    <source>
        <dbReference type="ARBA" id="ARBA00022679"/>
    </source>
</evidence>
<evidence type="ECO:0000256" key="9">
    <source>
        <dbReference type="ARBA" id="ARBA00022516"/>
    </source>
</evidence>
<keyword evidence="6" id="KW-0158">Chromosome</keyword>
<dbReference type="CTD" id="672"/>
<dbReference type="SMART" id="SM00292">
    <property type="entry name" value="BRCT"/>
    <property type="match status" value="2"/>
</dbReference>
<dbReference type="SUPFAM" id="SSF57850">
    <property type="entry name" value="RING/U-box"/>
    <property type="match status" value="1"/>
</dbReference>
<keyword evidence="20" id="KW-0007">Acetylation</keyword>
<dbReference type="InterPro" id="IPR036420">
    <property type="entry name" value="BRCT_dom_sf"/>
</dbReference>
<dbReference type="PIRSF" id="PIRSF001734">
    <property type="entry name" value="BRCA1"/>
    <property type="match status" value="1"/>
</dbReference>
<dbReference type="InterPro" id="IPR031099">
    <property type="entry name" value="BRCA1-associated"/>
</dbReference>
<dbReference type="GeneID" id="117664858"/>
<evidence type="ECO:0000256" key="7">
    <source>
        <dbReference type="ARBA" id="ARBA00022490"/>
    </source>
</evidence>
<evidence type="ECO:0000256" key="15">
    <source>
        <dbReference type="ARBA" id="ARBA00022771"/>
    </source>
</evidence>
<dbReference type="PROSITE" id="PS50172">
    <property type="entry name" value="BRCT"/>
    <property type="match status" value="2"/>
</dbReference>
<feature type="region of interest" description="Disordered" evidence="33">
    <location>
        <begin position="713"/>
        <end position="740"/>
    </location>
</feature>
<evidence type="ECO:0000256" key="10">
    <source>
        <dbReference type="ARBA" id="ARBA00022553"/>
    </source>
</evidence>
<organism evidence="36 37">
    <name type="scientific">Pantherophis guttatus</name>
    <name type="common">Corn snake</name>
    <name type="synonym">Elaphe guttata</name>
    <dbReference type="NCBI Taxonomy" id="94885"/>
    <lineage>
        <taxon>Eukaryota</taxon>
        <taxon>Metazoa</taxon>
        <taxon>Chordata</taxon>
        <taxon>Craniata</taxon>
        <taxon>Vertebrata</taxon>
        <taxon>Euteleostomi</taxon>
        <taxon>Lepidosauria</taxon>
        <taxon>Squamata</taxon>
        <taxon>Bifurcata</taxon>
        <taxon>Unidentata</taxon>
        <taxon>Episquamata</taxon>
        <taxon>Toxicofera</taxon>
        <taxon>Serpentes</taxon>
        <taxon>Colubroidea</taxon>
        <taxon>Colubridae</taxon>
        <taxon>Colubrinae</taxon>
        <taxon>Pantherophis</taxon>
    </lineage>
</organism>
<dbReference type="GO" id="GO:0006633">
    <property type="term" value="P:fatty acid biosynthetic process"/>
    <property type="evidence" value="ECO:0007669"/>
    <property type="project" value="UniProtKB-KW"/>
</dbReference>
<dbReference type="KEGG" id="pgut:117664858"/>
<comment type="catalytic activity">
    <reaction evidence="1">
        <text>S-ubiquitinyl-[E2 ubiquitin-conjugating enzyme]-L-cysteine + [acceptor protein]-L-lysine = [E2 ubiquitin-conjugating enzyme]-L-cysteine + N(6)-ubiquitinyl-[acceptor protein]-L-lysine.</text>
        <dbReference type="EC" id="2.3.2.27"/>
    </reaction>
</comment>
<dbReference type="GO" id="GO:0005694">
    <property type="term" value="C:chromosome"/>
    <property type="evidence" value="ECO:0007669"/>
    <property type="project" value="UniProtKB-SubCell"/>
</dbReference>
<feature type="region of interest" description="Disordered" evidence="33">
    <location>
        <begin position="1332"/>
        <end position="1352"/>
    </location>
</feature>
<keyword evidence="30" id="KW-0131">Cell cycle</keyword>
<dbReference type="RefSeq" id="XP_060547727.1">
    <property type="nucleotide sequence ID" value="XM_060691744.1"/>
</dbReference>
<evidence type="ECO:0000313" key="38">
    <source>
        <dbReference type="RefSeq" id="XP_060547727.1"/>
    </source>
</evidence>
<accession>A0A6P9BMN7</accession>
<evidence type="ECO:0000256" key="5">
    <source>
        <dbReference type="ARBA" id="ARBA00012483"/>
    </source>
</evidence>
<keyword evidence="18" id="KW-0862">Zinc</keyword>
<evidence type="ECO:0000256" key="33">
    <source>
        <dbReference type="SAM" id="MobiDB-lite"/>
    </source>
</evidence>
<evidence type="ECO:0000256" key="12">
    <source>
        <dbReference type="ARBA" id="ARBA00022723"/>
    </source>
</evidence>
<keyword evidence="29" id="KW-0539">Nucleus</keyword>
<keyword evidence="8" id="KW-1017">Isopeptide bond</keyword>
<evidence type="ECO:0000313" key="36">
    <source>
        <dbReference type="Proteomes" id="UP001652622"/>
    </source>
</evidence>
<evidence type="ECO:0000256" key="4">
    <source>
        <dbReference type="ARBA" id="ARBA00004496"/>
    </source>
</evidence>
<dbReference type="GO" id="GO:0070013">
    <property type="term" value="C:intracellular organelle lumen"/>
    <property type="evidence" value="ECO:0007669"/>
    <property type="project" value="UniProtKB-ARBA"/>
</dbReference>
<evidence type="ECO:0000256" key="1">
    <source>
        <dbReference type="ARBA" id="ARBA00000900"/>
    </source>
</evidence>
<keyword evidence="36" id="KW-1185">Reference proteome</keyword>
<evidence type="ECO:0000256" key="17">
    <source>
        <dbReference type="ARBA" id="ARBA00022832"/>
    </source>
</evidence>
<evidence type="ECO:0000256" key="26">
    <source>
        <dbReference type="ARBA" id="ARBA00023163"/>
    </source>
</evidence>
<keyword evidence="16" id="KW-0833">Ubl conjugation pathway</keyword>
<name>A0A6P9BMN7_PANGU</name>
<evidence type="ECO:0000256" key="25">
    <source>
        <dbReference type="ARBA" id="ARBA00023160"/>
    </source>
</evidence>
<evidence type="ECO:0000256" key="16">
    <source>
        <dbReference type="ARBA" id="ARBA00022786"/>
    </source>
</evidence>
<dbReference type="GO" id="GO:0031436">
    <property type="term" value="C:BRCA1-BARD1 complex"/>
    <property type="evidence" value="ECO:0007669"/>
    <property type="project" value="TreeGrafter"/>
</dbReference>
<dbReference type="CDD" id="cd16498">
    <property type="entry name" value="RING-HC_BRCA1"/>
    <property type="match status" value="1"/>
</dbReference>
<comment type="subcellular location">
    <subcellularLocation>
        <location evidence="3">Chromosome</location>
    </subcellularLocation>
    <subcellularLocation>
        <location evidence="4">Cytoplasm</location>
    </subcellularLocation>
    <subcellularLocation>
        <location evidence="2">Nucleus</location>
    </subcellularLocation>
</comment>
<dbReference type="RefSeq" id="XP_034272113.1">
    <property type="nucleotide sequence ID" value="XM_034416222.1"/>
</dbReference>
<evidence type="ECO:0000256" key="21">
    <source>
        <dbReference type="ARBA" id="ARBA00023015"/>
    </source>
</evidence>
<evidence type="ECO:0000256" key="6">
    <source>
        <dbReference type="ARBA" id="ARBA00022454"/>
    </source>
</evidence>
<dbReference type="SMART" id="SM00184">
    <property type="entry name" value="RING"/>
    <property type="match status" value="1"/>
</dbReference>
<dbReference type="GO" id="GO:0005737">
    <property type="term" value="C:cytoplasm"/>
    <property type="evidence" value="ECO:0007669"/>
    <property type="project" value="UniProtKB-SubCell"/>
</dbReference>
<evidence type="ECO:0000259" key="34">
    <source>
        <dbReference type="PROSITE" id="PS50089"/>
    </source>
</evidence>
<dbReference type="Gene3D" id="3.40.50.10190">
    <property type="entry name" value="BRCT domain"/>
    <property type="match status" value="2"/>
</dbReference>
<keyword evidence="11" id="KW-0808">Transferase</keyword>
<keyword evidence="15 32" id="KW-0863">Zinc-finger</keyword>
<dbReference type="InParanoid" id="A0A6P9BMN7"/>
<feature type="domain" description="BRCT" evidence="35">
    <location>
        <begin position="1761"/>
        <end position="1860"/>
    </location>
</feature>
<dbReference type="InterPro" id="IPR018957">
    <property type="entry name" value="Znf_C3HC4_RING-type"/>
</dbReference>
<dbReference type="PRINTS" id="PR00493">
    <property type="entry name" value="BRSTCANCERI"/>
</dbReference>
<evidence type="ECO:0000256" key="27">
    <source>
        <dbReference type="ARBA" id="ARBA00023172"/>
    </source>
</evidence>
<keyword evidence="10" id="KW-0597">Phosphoprotein</keyword>
<dbReference type="Proteomes" id="UP001652622">
    <property type="component" value="Unplaced"/>
</dbReference>
<dbReference type="Gene3D" id="3.30.40.10">
    <property type="entry name" value="Zinc/RING finger domain, C3HC4 (zinc finger)"/>
    <property type="match status" value="1"/>
</dbReference>
<keyword evidence="7" id="KW-0963">Cytoplasm</keyword>
<reference evidence="37" key="1">
    <citation type="submission" date="2025-04" db="UniProtKB">
        <authorList>
            <consortium name="RefSeq"/>
        </authorList>
    </citation>
    <scope>IDENTIFICATION</scope>
    <source>
        <tissue evidence="37 38">Blood</tissue>
    </source>
</reference>
<evidence type="ECO:0000256" key="29">
    <source>
        <dbReference type="ARBA" id="ARBA00023242"/>
    </source>
</evidence>
<keyword evidence="23" id="KW-0238">DNA-binding</keyword>
<dbReference type="InterPro" id="IPR001357">
    <property type="entry name" value="BRCT_dom"/>
</dbReference>
<dbReference type="PROSITE" id="PS00518">
    <property type="entry name" value="ZF_RING_1"/>
    <property type="match status" value="1"/>
</dbReference>
<sequence length="1869" mass="210686">MDSQVTSVSEVHELLVALQKNLECPICLEVMKEPVSTNCGHNFCRFCILKLLTQKKGTTQCPLCNGKVTKRSLRDDIYLKEVIKGILETIHAFECDTGLKFSDYLCYPRKVLETVSASSTYKEQLVINCKGYRDRSKYMKKEEKRNTKSGDNPISPQYNENEARYFLRNKRNSCKTMVLEINKKHRSGSSEDIFQEENIISCMDFESPSTSQVDKDYIVNRSQNSCHIEHPETSAKNEPSLNIGICGALEERKLGSRDDTKAVNENLEVVEGNVTVKQQQDVFFLDSCMEQPGFSYLQDDRSSSFCRITQVQLAGEAMNMTTNEQIDNGEKTLTDQSAGNLSVVCENKECQLQSQTMPDSCLSKSSEGKMIQSMNKVNELFSKSNSSNSLVDGCSEKLQDPDSSDSSDSEISQPLRKVRTEKIPIYFNDFVKNQNVKASNKELVRKRGDPVLENSDQVFTAVKKSPTEQPEAAFSKITCVVEAVSMLKGDGDKQVQSECHVLPDMKNKSSYLNKRNKELIKPLGELQMLNKSPKLSEETKEELGIKELRKMNRDQMRGKWNRQLQLFTKEGRRQSEPTKRKINVNKRDDTKTVNKNLEVVEGNVTVKQQQDVSFLDSCMEQPGFSYRQDNRSSFFCRTTQVQLAGEAMNMTTNKQIDNGEKTLTDQSAGNLSVVCENKECQLQSQTMPDSCLSKRSEGKMIQSMNKANELFSKSNSSNSLVDGCSEKLQDPDSSDSEISQPLRKVRTEKIPIYFNDFVKNQNVEASNKELVRKRGDPVLENSDQVFTAVKKSPAEQPEAAFSKITCVVEAVSMLKGDGDKQAQSECHVLPELNLTDMKNKSSYLNKRNKELIKPLGKLQVLNKSPKLSEETKEELGIKELRKMNQDQTRGKWNRQLQLFTKEGRRQSEPTKRKINVNERELKQSISLSETMPSSSVTEDVSGVLQENPKKAKSYSNTSMIDMLHLCNVDMAYANHENFPHVIGTVKDILNTEETAESHNTDSQDRSSCLQFHPGKVEQTASKDKQVMVNQLDKYGICSEVIQSDGICTDNCKSPETNNKAKGSCELNLETDDSELDTGFMQNIFGCCKRQSFLLCPSPVNELAVDIKYLQGLNPDKEDKDGTHEEKCDVSCDENKSTSIQTPTFSTSSFSEHKNEYLQFALKVPLPDCPSISLQTVTRNEEDGCQQESKKIMDEQRQSPGLENKIESPDDCIGSLNVWKNSNLHDTSFNHVNRSSSGSVHLQETKSKEIENKKMELNSQIELMKKHYLNSVSSLFRFINAEKNPMEERQLNSYTEKAVDVSSTGGIKSVIPQLNLECSAKEHQHFELLSETPDNLLDTPTKNKKGSPNLWNKNDILPMSAKIDKQTTDGTDLDSKNKCSITLKSQEFILTYQKLLQKLPSSEEDSGEDEKLPCFQALLNMQSTLSHPVKEKEIPVEVLESKSSSSSNCFKHKKEDVCQSQESEFSVNLFSSQSNVSVVSGKDCNSKDLIPFSNSKEKLPSLSGNNKDISPSDKVSIDVEQLKCGQEEYAHSESNLGEEMMPYASGATPLEDSLGQFSQSEILTTQQRDAMQNNLKQLQQKMAIIEAVLKEGSQSVGSEGCSLEREETDFKREQTEARKEMHSVLEKPVSPLAHTTCCSTRKRKRKSLILSGGQKMSLVASGLNQSELKLVRKFAKKTKSTWCNKITEQTTHLIMKTDEDLACERTLKYFIAVAARKWVLSYQWIIHSFEAGRVLKEEDFEVRGDIINGKNHQGPKRARESPVGKLFQGLEICCYGPFTDMLPEHLEWIVELCGATLVKQPHLFTHATDSTAVIVVQPDAWTEESTCQELPLQCSIAVVTREWVLDSVACYQCQPFNDYIFLQEQSSMSD</sequence>
<evidence type="ECO:0000256" key="20">
    <source>
        <dbReference type="ARBA" id="ARBA00022990"/>
    </source>
</evidence>
<keyword evidence="24" id="KW-0010">Activator</keyword>
<dbReference type="FunFam" id="3.30.40.10:FF:000213">
    <property type="entry name" value="Breast cancer type 1 susceptibility protein homolog"/>
    <property type="match status" value="1"/>
</dbReference>
<proteinExistence type="predicted"/>
<dbReference type="EC" id="2.3.2.27" evidence="5"/>
<keyword evidence="19" id="KW-0832">Ubl conjugation</keyword>
<dbReference type="GO" id="GO:0061630">
    <property type="term" value="F:ubiquitin protein ligase activity"/>
    <property type="evidence" value="ECO:0007669"/>
    <property type="project" value="UniProtKB-EC"/>
</dbReference>
<evidence type="ECO:0000256" key="19">
    <source>
        <dbReference type="ARBA" id="ARBA00022843"/>
    </source>
</evidence>
<protein>
    <recommendedName>
        <fullName evidence="5">RING-type E3 ubiquitin transferase</fullName>
        <ecNumber evidence="5">2.3.2.27</ecNumber>
    </recommendedName>
    <alternativeName>
        <fullName evidence="31">RING-type E3 ubiquitin transferase BRCA1</fullName>
    </alternativeName>
</protein>
<dbReference type="InterPro" id="IPR001841">
    <property type="entry name" value="Znf_RING"/>
</dbReference>
<evidence type="ECO:0000313" key="37">
    <source>
        <dbReference type="RefSeq" id="XP_034272113.1"/>
    </source>
</evidence>
<keyword evidence="27" id="KW-0233">DNA recombination</keyword>
<evidence type="ECO:0000256" key="8">
    <source>
        <dbReference type="ARBA" id="ARBA00022499"/>
    </source>
</evidence>
<evidence type="ECO:0000256" key="14">
    <source>
        <dbReference type="ARBA" id="ARBA00022763"/>
    </source>
</evidence>
<dbReference type="OrthoDB" id="8859650at2759"/>
<gene>
    <name evidence="37 38" type="primary">BRCA1</name>
</gene>
<evidence type="ECO:0000256" key="23">
    <source>
        <dbReference type="ARBA" id="ARBA00023125"/>
    </source>
</evidence>
<keyword evidence="26" id="KW-0804">Transcription</keyword>
<dbReference type="GO" id="GO:0070531">
    <property type="term" value="C:BRCA1-A complex"/>
    <property type="evidence" value="ECO:0007669"/>
    <property type="project" value="TreeGrafter"/>
</dbReference>
<keyword evidence="25" id="KW-0275">Fatty acid biosynthesis</keyword>
<evidence type="ECO:0000256" key="2">
    <source>
        <dbReference type="ARBA" id="ARBA00004123"/>
    </source>
</evidence>
<dbReference type="Pfam" id="PF00097">
    <property type="entry name" value="zf-C3HC4"/>
    <property type="match status" value="1"/>
</dbReference>
<dbReference type="GO" id="GO:0008270">
    <property type="term" value="F:zinc ion binding"/>
    <property type="evidence" value="ECO:0007669"/>
    <property type="project" value="UniProtKB-KW"/>
</dbReference>
<evidence type="ECO:0000256" key="22">
    <source>
        <dbReference type="ARBA" id="ARBA00023098"/>
    </source>
</evidence>
<dbReference type="FunFam" id="3.40.50.10190:FF:000006">
    <property type="entry name" value="Breast cancer type 1 susceptibility protein homolog"/>
    <property type="match status" value="1"/>
</dbReference>
<evidence type="ECO:0000259" key="35">
    <source>
        <dbReference type="PROSITE" id="PS50172"/>
    </source>
</evidence>